<dbReference type="GO" id="GO:0003964">
    <property type="term" value="F:RNA-directed DNA polymerase activity"/>
    <property type="evidence" value="ECO:0007669"/>
    <property type="project" value="UniProtKB-EC"/>
</dbReference>
<dbReference type="Gene3D" id="1.10.340.70">
    <property type="match status" value="1"/>
</dbReference>
<dbReference type="InterPro" id="IPR012337">
    <property type="entry name" value="RNaseH-like_sf"/>
</dbReference>
<dbReference type="EC" id="2.7.7.49" evidence="1"/>
<evidence type="ECO:0000313" key="3">
    <source>
        <dbReference type="EMBL" id="KFD46795.1"/>
    </source>
</evidence>
<reference evidence="3 4" key="1">
    <citation type="journal article" date="2014" name="Nat. Genet.">
        <title>Genome and transcriptome of the porcine whipworm Trichuris suis.</title>
        <authorList>
            <person name="Jex A.R."/>
            <person name="Nejsum P."/>
            <person name="Schwarz E.M."/>
            <person name="Hu L."/>
            <person name="Young N.D."/>
            <person name="Hall R.S."/>
            <person name="Korhonen P.K."/>
            <person name="Liao S."/>
            <person name="Thamsborg S."/>
            <person name="Xia J."/>
            <person name="Xu P."/>
            <person name="Wang S."/>
            <person name="Scheerlinck J.P."/>
            <person name="Hofmann A."/>
            <person name="Sternberg P.W."/>
            <person name="Wang J."/>
            <person name="Gasser R.B."/>
        </authorList>
    </citation>
    <scope>NUCLEOTIDE SEQUENCE [LARGE SCALE GENOMIC DNA]</scope>
    <source>
        <strain evidence="3">DCEP-RM93M</strain>
    </source>
</reference>
<name>A0A085LP99_9BILA</name>
<protein>
    <recommendedName>
        <fullName evidence="1">RNA-directed DNA polymerase</fullName>
        <ecNumber evidence="1">2.7.7.49</ecNumber>
    </recommendedName>
</protein>
<dbReference type="EMBL" id="KL363353">
    <property type="protein sequence ID" value="KFD46795.1"/>
    <property type="molecule type" value="Genomic_DNA"/>
</dbReference>
<organism evidence="3 4">
    <name type="scientific">Trichuris suis</name>
    <name type="common">pig whipworm</name>
    <dbReference type="NCBI Taxonomy" id="68888"/>
    <lineage>
        <taxon>Eukaryota</taxon>
        <taxon>Metazoa</taxon>
        <taxon>Ecdysozoa</taxon>
        <taxon>Nematoda</taxon>
        <taxon>Enoplea</taxon>
        <taxon>Dorylaimia</taxon>
        <taxon>Trichinellida</taxon>
        <taxon>Trichuridae</taxon>
        <taxon>Trichuris</taxon>
    </lineage>
</organism>
<evidence type="ECO:0000259" key="2">
    <source>
        <dbReference type="PROSITE" id="PS50994"/>
    </source>
</evidence>
<evidence type="ECO:0000313" key="4">
    <source>
        <dbReference type="Proteomes" id="UP000030764"/>
    </source>
</evidence>
<dbReference type="AlphaFoldDB" id="A0A085LP99"/>
<dbReference type="PROSITE" id="PS50994">
    <property type="entry name" value="INTEGRASE"/>
    <property type="match status" value="1"/>
</dbReference>
<feature type="domain" description="Integrase catalytic" evidence="2">
    <location>
        <begin position="62"/>
        <end position="133"/>
    </location>
</feature>
<dbReference type="InterPro" id="IPR036397">
    <property type="entry name" value="RNaseH_sf"/>
</dbReference>
<proteinExistence type="predicted"/>
<sequence length="133" mass="15467">MGRGIFKRIHCGHQGIVECVARARESVWWPNVISQLEEFVTNCRVCTSHRQPRQEPMIPSELPSYPWQVVATDIFKVKGKKYLVVVHYYSRYIELAFLKDKTLETCIDILKSMFSRYGIPEVVRCDHGPCYSA</sequence>
<dbReference type="PANTHER" id="PTHR37984">
    <property type="entry name" value="PROTEIN CBG26694"/>
    <property type="match status" value="1"/>
</dbReference>
<keyword evidence="4" id="KW-1185">Reference proteome</keyword>
<accession>A0A085LP99</accession>
<dbReference type="GO" id="GO:0003676">
    <property type="term" value="F:nucleic acid binding"/>
    <property type="evidence" value="ECO:0007669"/>
    <property type="project" value="InterPro"/>
</dbReference>
<dbReference type="Pfam" id="PF00665">
    <property type="entry name" value="rve"/>
    <property type="match status" value="1"/>
</dbReference>
<dbReference type="InterPro" id="IPR050951">
    <property type="entry name" value="Retrovirus_Pol_polyprotein"/>
</dbReference>
<dbReference type="PANTHER" id="PTHR37984:SF9">
    <property type="entry name" value="INTEGRASE CATALYTIC DOMAIN-CONTAINING PROTEIN"/>
    <property type="match status" value="1"/>
</dbReference>
<dbReference type="Proteomes" id="UP000030764">
    <property type="component" value="Unassembled WGS sequence"/>
</dbReference>
<dbReference type="InterPro" id="IPR001584">
    <property type="entry name" value="Integrase_cat-core"/>
</dbReference>
<dbReference type="Pfam" id="PF17921">
    <property type="entry name" value="Integrase_H2C2"/>
    <property type="match status" value="1"/>
</dbReference>
<dbReference type="Gene3D" id="3.30.420.10">
    <property type="entry name" value="Ribonuclease H-like superfamily/Ribonuclease H"/>
    <property type="match status" value="1"/>
</dbReference>
<dbReference type="SUPFAM" id="SSF53098">
    <property type="entry name" value="Ribonuclease H-like"/>
    <property type="match status" value="1"/>
</dbReference>
<dbReference type="InterPro" id="IPR041588">
    <property type="entry name" value="Integrase_H2C2"/>
</dbReference>
<gene>
    <name evidence="3" type="ORF">M513_12323</name>
</gene>
<dbReference type="GO" id="GO:0015074">
    <property type="term" value="P:DNA integration"/>
    <property type="evidence" value="ECO:0007669"/>
    <property type="project" value="InterPro"/>
</dbReference>
<evidence type="ECO:0000256" key="1">
    <source>
        <dbReference type="ARBA" id="ARBA00012493"/>
    </source>
</evidence>